<reference evidence="13 14" key="1">
    <citation type="submission" date="2021-07" db="EMBL/GenBank/DDBJ databases">
        <authorList>
            <person name="Palmer J.M."/>
        </authorList>
    </citation>
    <scope>NUCLEOTIDE SEQUENCE [LARGE SCALE GENOMIC DNA]</scope>
    <source>
        <strain evidence="13 14">AT_MEX2019</strain>
        <tissue evidence="13">Muscle</tissue>
    </source>
</reference>
<dbReference type="PROSITE" id="PS01186">
    <property type="entry name" value="EGF_2"/>
    <property type="match status" value="4"/>
</dbReference>
<dbReference type="SUPFAM" id="SSF57581">
    <property type="entry name" value="TB module/8-cys domain"/>
    <property type="match status" value="2"/>
</dbReference>
<accession>A0ABU7ABA4</accession>
<dbReference type="EMBL" id="JAHUTI010009998">
    <property type="protein sequence ID" value="MED6234865.1"/>
    <property type="molecule type" value="Genomic_DNA"/>
</dbReference>
<proteinExistence type="predicted"/>
<evidence type="ECO:0000256" key="2">
    <source>
        <dbReference type="ARBA" id="ARBA00022525"/>
    </source>
</evidence>
<evidence type="ECO:0000313" key="13">
    <source>
        <dbReference type="EMBL" id="MED6234865.1"/>
    </source>
</evidence>
<dbReference type="InterPro" id="IPR018097">
    <property type="entry name" value="EGF_Ca-bd_CS"/>
</dbReference>
<organism evidence="13 14">
    <name type="scientific">Ataeniobius toweri</name>
    <dbReference type="NCBI Taxonomy" id="208326"/>
    <lineage>
        <taxon>Eukaryota</taxon>
        <taxon>Metazoa</taxon>
        <taxon>Chordata</taxon>
        <taxon>Craniata</taxon>
        <taxon>Vertebrata</taxon>
        <taxon>Euteleostomi</taxon>
        <taxon>Actinopterygii</taxon>
        <taxon>Neopterygii</taxon>
        <taxon>Teleostei</taxon>
        <taxon>Neoteleostei</taxon>
        <taxon>Acanthomorphata</taxon>
        <taxon>Ovalentaria</taxon>
        <taxon>Atherinomorphae</taxon>
        <taxon>Cyprinodontiformes</taxon>
        <taxon>Goodeidae</taxon>
        <taxon>Ataeniobius</taxon>
    </lineage>
</organism>
<evidence type="ECO:0000313" key="14">
    <source>
        <dbReference type="Proteomes" id="UP001345963"/>
    </source>
</evidence>
<dbReference type="Gene3D" id="2.10.25.10">
    <property type="entry name" value="Laminin"/>
    <property type="match status" value="10"/>
</dbReference>
<dbReference type="InterPro" id="IPR049883">
    <property type="entry name" value="NOTCH1_EGF-like"/>
</dbReference>
<dbReference type="Pfam" id="PF00683">
    <property type="entry name" value="TB"/>
    <property type="match status" value="2"/>
</dbReference>
<feature type="domain" description="TB" evidence="12">
    <location>
        <begin position="223"/>
        <end position="275"/>
    </location>
</feature>
<evidence type="ECO:0000259" key="12">
    <source>
        <dbReference type="PROSITE" id="PS51364"/>
    </source>
</evidence>
<evidence type="ECO:0000256" key="8">
    <source>
        <dbReference type="ARBA" id="ARBA00023180"/>
    </source>
</evidence>
<dbReference type="InterPro" id="IPR000152">
    <property type="entry name" value="EGF-type_Asp/Asn_hydroxyl_site"/>
</dbReference>
<dbReference type="CDD" id="cd00054">
    <property type="entry name" value="EGF_CA"/>
    <property type="match status" value="8"/>
</dbReference>
<dbReference type="SMART" id="SM00179">
    <property type="entry name" value="EGF_CA"/>
    <property type="match status" value="10"/>
</dbReference>
<feature type="domain" description="EGF-like" evidence="11">
    <location>
        <begin position="173"/>
        <end position="213"/>
    </location>
</feature>
<keyword evidence="2" id="KW-0964">Secreted</keyword>
<dbReference type="SUPFAM" id="SSF57184">
    <property type="entry name" value="Growth factor receptor domain"/>
    <property type="match status" value="3"/>
</dbReference>
<feature type="region of interest" description="Disordered" evidence="10">
    <location>
        <begin position="308"/>
        <end position="359"/>
    </location>
</feature>
<dbReference type="InterPro" id="IPR001881">
    <property type="entry name" value="EGF-like_Ca-bd_dom"/>
</dbReference>
<feature type="domain" description="TB" evidence="12">
    <location>
        <begin position="103"/>
        <end position="145"/>
    </location>
</feature>
<evidence type="ECO:0000259" key="11">
    <source>
        <dbReference type="PROSITE" id="PS50026"/>
    </source>
</evidence>
<dbReference type="InterPro" id="IPR036773">
    <property type="entry name" value="TB_dom_sf"/>
</dbReference>
<comment type="caution">
    <text evidence="9">Lacks conserved residue(s) required for the propagation of feature annotation.</text>
</comment>
<dbReference type="PROSITE" id="PS00010">
    <property type="entry name" value="ASX_HYDROXYL"/>
    <property type="match status" value="4"/>
</dbReference>
<sequence length="752" mass="81771">MLQFSKCKPPTVLCKIWISLSQVSLHPSLVNVHIQHPPEAEVQVHQVARVQPGQRAVTTDGAHSVQQRSQPGNGLEHTSEHNGRLTHVNGHSSTPILQNGHVGRCFQETVDGQCGKPLPGLTKQDDCCGSVGASWGLNRCQKCPTKPAYAVIANGQVECPKGFKRMNVTHCQDINECLLPGVCKNAECLNTKGSYRCTCKPGFMLDAARSHCVSDKAVSDHRDSCYRSVSSGMCSLPLANHITKQICCCSRVGKAWGNECDRCPLPGSDHFKEICPAGHGYTYSRSDVQISLRQLEQDELQSTGVTLEEQYSEFPSSQPSRHNNYPQTPQLAQYPEYPETPQVPQYPLTPQSGQETPRLEEDVEIPMPPAVVTDSPPDHPDINKCATSPSICGRGKCVPAQSGYTCDCEPGFKLSALQNSCIDLNECEGDPCEGKGRCINSYGSYTCQCHSGYSQVITQNRKFCQDINECSMPNKCQNGQCVNTEGSYTCECNAGFAKSWRGLCEDIDECRDPSSCPNGNCVNTLGSFQCQACGPGFRPISGRCVDVNECLNQTICGRGRCVNREGSYMCNCFQGYTLSPDNVCQDVDECVLPGVCLHGHCTNLDGTHKCTCNLGYQVSSDRKSCEDLNECASGTACQAGICINTPGSYICQKCGPGFGPSVDGLRCEDIDECAQGDLCYKGLCANTEGSFFCTRCQAGYRVSEDRQRCEDIDECQSLSTCSNGICLNSEGSYTCENCPAGYRVSFDGELCQ</sequence>
<dbReference type="Proteomes" id="UP001345963">
    <property type="component" value="Unassembled WGS sequence"/>
</dbReference>
<feature type="domain" description="EGF-like" evidence="11">
    <location>
        <begin position="546"/>
        <end position="585"/>
    </location>
</feature>
<keyword evidence="14" id="KW-1185">Reference proteome</keyword>
<evidence type="ECO:0000256" key="10">
    <source>
        <dbReference type="SAM" id="MobiDB-lite"/>
    </source>
</evidence>
<dbReference type="Gene3D" id="3.90.290.10">
    <property type="entry name" value="TGF-beta binding (TB) domain"/>
    <property type="match status" value="2"/>
</dbReference>
<dbReference type="PROSITE" id="PS50026">
    <property type="entry name" value="EGF_3"/>
    <property type="match status" value="5"/>
</dbReference>
<dbReference type="InterPro" id="IPR052080">
    <property type="entry name" value="vWF_C/EGF_Fibrillin"/>
</dbReference>
<feature type="compositionally biased region" description="Polar residues" evidence="10">
    <location>
        <begin position="313"/>
        <end position="331"/>
    </location>
</feature>
<dbReference type="PROSITE" id="PS01187">
    <property type="entry name" value="EGF_CA"/>
    <property type="match status" value="4"/>
</dbReference>
<dbReference type="InterPro" id="IPR000742">
    <property type="entry name" value="EGF"/>
</dbReference>
<evidence type="ECO:0000256" key="4">
    <source>
        <dbReference type="ARBA" id="ARBA00022536"/>
    </source>
</evidence>
<name>A0ABU7ABA4_9TELE</name>
<evidence type="ECO:0000256" key="7">
    <source>
        <dbReference type="ARBA" id="ARBA00023157"/>
    </source>
</evidence>
<keyword evidence="5" id="KW-0732">Signal</keyword>
<feature type="non-terminal residue" evidence="13">
    <location>
        <position position="752"/>
    </location>
</feature>
<evidence type="ECO:0000256" key="3">
    <source>
        <dbReference type="ARBA" id="ARBA00022530"/>
    </source>
</evidence>
<dbReference type="PANTHER" id="PTHR47333">
    <property type="entry name" value="VON WILLEBRAND FACTOR C AND EGF DOMAIN-CONTAINING PROTEIN"/>
    <property type="match status" value="1"/>
</dbReference>
<protein>
    <recommendedName>
        <fullName evidence="15">Latent transforming growth factor beta binding protein 2</fullName>
    </recommendedName>
</protein>
<comment type="subcellular location">
    <subcellularLocation>
        <location evidence="1">Secreted</location>
        <location evidence="1">Extracellular space</location>
        <location evidence="1">Extracellular matrix</location>
    </subcellularLocation>
</comment>
<dbReference type="PANTHER" id="PTHR47333:SF5">
    <property type="entry name" value="FIBRILLIN-3"/>
    <property type="match status" value="1"/>
</dbReference>
<feature type="domain" description="EGF-like" evidence="11">
    <location>
        <begin position="586"/>
        <end position="626"/>
    </location>
</feature>
<evidence type="ECO:0000256" key="6">
    <source>
        <dbReference type="ARBA" id="ARBA00022737"/>
    </source>
</evidence>
<keyword evidence="4 9" id="KW-0245">EGF-like domain</keyword>
<feature type="region of interest" description="Disordered" evidence="10">
    <location>
        <begin position="53"/>
        <end position="93"/>
    </location>
</feature>
<evidence type="ECO:0000256" key="9">
    <source>
        <dbReference type="PROSITE-ProRule" id="PRU00076"/>
    </source>
</evidence>
<keyword evidence="8" id="KW-0325">Glycoprotein</keyword>
<dbReference type="PROSITE" id="PS51364">
    <property type="entry name" value="TB"/>
    <property type="match status" value="2"/>
</dbReference>
<evidence type="ECO:0000256" key="1">
    <source>
        <dbReference type="ARBA" id="ARBA00004498"/>
    </source>
</evidence>
<dbReference type="InterPro" id="IPR009030">
    <property type="entry name" value="Growth_fac_rcpt_cys_sf"/>
</dbReference>
<feature type="domain" description="EGF-like" evidence="11">
    <location>
        <begin position="423"/>
        <end position="459"/>
    </location>
</feature>
<evidence type="ECO:0000256" key="5">
    <source>
        <dbReference type="ARBA" id="ARBA00022729"/>
    </source>
</evidence>
<keyword evidence="3" id="KW-0272">Extracellular matrix</keyword>
<keyword evidence="6" id="KW-0677">Repeat</keyword>
<dbReference type="SMART" id="SM00181">
    <property type="entry name" value="EGF"/>
    <property type="match status" value="10"/>
</dbReference>
<dbReference type="SUPFAM" id="SSF57196">
    <property type="entry name" value="EGF/Laminin"/>
    <property type="match status" value="2"/>
</dbReference>
<keyword evidence="7" id="KW-1015">Disulfide bond</keyword>
<comment type="caution">
    <text evidence="13">The sequence shown here is derived from an EMBL/GenBank/DDBJ whole genome shotgun (WGS) entry which is preliminary data.</text>
</comment>
<gene>
    <name evidence="13" type="ORF">ATANTOWER_005581</name>
</gene>
<dbReference type="InterPro" id="IPR017878">
    <property type="entry name" value="TB_dom"/>
</dbReference>
<dbReference type="Pfam" id="PF07645">
    <property type="entry name" value="EGF_CA"/>
    <property type="match status" value="10"/>
</dbReference>
<evidence type="ECO:0008006" key="15">
    <source>
        <dbReference type="Google" id="ProtNLM"/>
    </source>
</evidence>
<feature type="domain" description="EGF-like" evidence="11">
    <location>
        <begin position="466"/>
        <end position="505"/>
    </location>
</feature>